<name>A0A8T9AVS3_9HYPH</name>
<proteinExistence type="predicted"/>
<dbReference type="AlphaFoldDB" id="A0A8T9AVS3"/>
<keyword evidence="2" id="KW-0732">Signal</keyword>
<feature type="signal peptide" evidence="2">
    <location>
        <begin position="1"/>
        <end position="26"/>
    </location>
</feature>
<comment type="caution">
    <text evidence="3">The sequence shown here is derived from an EMBL/GenBank/DDBJ whole genome shotgun (WGS) entry which is preliminary data.</text>
</comment>
<dbReference type="EMBL" id="PNOT02000040">
    <property type="protein sequence ID" value="TSE13547.1"/>
    <property type="molecule type" value="Genomic_DNA"/>
</dbReference>
<feature type="chain" id="PRO_5035714037" description="Cytochrome c domain-containing protein" evidence="2">
    <location>
        <begin position="27"/>
        <end position="456"/>
    </location>
</feature>
<evidence type="ECO:0000313" key="3">
    <source>
        <dbReference type="EMBL" id="TSE13547.1"/>
    </source>
</evidence>
<accession>A0A8T9AVS3</accession>
<dbReference type="RefSeq" id="WP_143973006.1">
    <property type="nucleotide sequence ID" value="NZ_PNOT02000040.1"/>
</dbReference>
<dbReference type="Proteomes" id="UP000235507">
    <property type="component" value="Unassembled WGS sequence"/>
</dbReference>
<reference evidence="3" key="1">
    <citation type="submission" date="2019-07" db="EMBL/GenBank/DDBJ databases">
        <title>Mesorhizobum intechiensis sp. nov. isolated from nodules of Lotus tenuis growing in lowlands of the Flooding Pampa, Argentina.</title>
        <authorList>
            <person name="Estrella M.J."/>
            <person name="Torres Tejerizo G.A."/>
            <person name="Cumpa Velazquez L.M."/>
            <person name="Fontana F."/>
            <person name="Hansen L."/>
            <person name="Pistorio M."/>
            <person name="Sannazzaro A.I."/>
        </authorList>
    </citation>
    <scope>NUCLEOTIDE SEQUENCE</scope>
    <source>
        <strain evidence="3">BD68</strain>
    </source>
</reference>
<evidence type="ECO:0000313" key="4">
    <source>
        <dbReference type="Proteomes" id="UP000235507"/>
    </source>
</evidence>
<gene>
    <name evidence="3" type="ORF">C1D09_003470</name>
</gene>
<dbReference type="OrthoDB" id="8830878at2"/>
<evidence type="ECO:0000256" key="2">
    <source>
        <dbReference type="SAM" id="SignalP"/>
    </source>
</evidence>
<dbReference type="PROSITE" id="PS51257">
    <property type="entry name" value="PROKAR_LIPOPROTEIN"/>
    <property type="match status" value="1"/>
</dbReference>
<organism evidence="3 4">
    <name type="scientific">Mesorhizobium intechi</name>
    <dbReference type="NCBI Taxonomy" id="537601"/>
    <lineage>
        <taxon>Bacteria</taxon>
        <taxon>Pseudomonadati</taxon>
        <taxon>Pseudomonadota</taxon>
        <taxon>Alphaproteobacteria</taxon>
        <taxon>Hyphomicrobiales</taxon>
        <taxon>Phyllobacteriaceae</taxon>
        <taxon>Mesorhizobium</taxon>
    </lineage>
</organism>
<evidence type="ECO:0008006" key="5">
    <source>
        <dbReference type="Google" id="ProtNLM"/>
    </source>
</evidence>
<evidence type="ECO:0000256" key="1">
    <source>
        <dbReference type="SAM" id="MobiDB-lite"/>
    </source>
</evidence>
<protein>
    <recommendedName>
        <fullName evidence="5">Cytochrome c domain-containing protein</fullName>
    </recommendedName>
</protein>
<sequence>MGNRALFLSLTSIFFACLLSTSPAQFTGDKRCDTEGMPFSEAARVKYECASTHPLEAGSGEREFSLKLGSLAAYPAQTYPWKDIDPTKEPERYLRTLLAYGLKDNVTLDWRIEDDKENRWCLAPWFQDLRERLRGMTKERGSRPFELHAGQKQSGENWAVGFYNAPGCARLALLWKDPAFPKTKDFAFLDGSFAIKLLFTTATPADVPYLAGSLEWKAAIGKEGQVATMRLLQVDVAVKDDRRNGLSGWLFGTFIYDAGTPGNTPYERLTPVGLSWGNDPTLTAFQYEQGGQRVSQSWVNPRVSEKFFALPRHNLGLFGRLNGPVDNPRSTCIACHGQALDWGRAILKDTLAEQTASLLKPGPPDPDNDGAVQKYFANLGKASFVSGTQALDYSLQVAIGVQNFRAWVHSYPGMADQTTDVPKLVFPSDPSDLGPLDALRNSGGDLPGPSEILFAR</sequence>
<feature type="region of interest" description="Disordered" evidence="1">
    <location>
        <begin position="436"/>
        <end position="456"/>
    </location>
</feature>
<keyword evidence="4" id="KW-1185">Reference proteome</keyword>